<feature type="region of interest" description="Disordered" evidence="1">
    <location>
        <begin position="472"/>
        <end position="492"/>
    </location>
</feature>
<evidence type="ECO:0000313" key="2">
    <source>
        <dbReference type="EMBL" id="RXI00866.1"/>
    </source>
</evidence>
<protein>
    <submittedName>
        <fullName evidence="2">Uncharacterized protein</fullName>
    </submittedName>
</protein>
<dbReference type="PANTHER" id="PTHR34057">
    <property type="entry name" value="ELONGATION FACTOR"/>
    <property type="match status" value="1"/>
</dbReference>
<sequence length="551" mass="61691">MAPAQPDMEADQLQDCKPFVNPKVELVEDDTDIRRASLPNSASASASASEGKHIAPVVDIDIIQCTSNQDSTQPDPDATDEYSTSFADTTSDTDNFSGFCEEGEVQSHEDNALTSAFDAFASTFQTSNPLLLVWKPDLWPEEAEMPLKKKLTNHWRSFIRPVMWRCKWMELRIKEIEAQALKYSRDLRVAYDKKRHTGFDQRTLEEFGSKSLPFCSQFRRKKAMKRRKRKRVEDTADIASYISNHNVFSYLENKRSDPDSTSIADDFNNAVITEQSADYNDKLSAGDNWAFFEYRDGDKSLEHVLWKIETVHSRVHKLKYQMDVVMSKNAARFSSSENLSILVPCDAQTSSAHSPALSPGNGETNSAGAIYTSAQHVSGYNVGDLAMPETAVSSFVEGVTVPDIIESTVGLPSAVDVTFHQPQFGDSSEDIVDNVLIHNEAAEAEKRAFQMINDQPKEEHQQPEKDLQEAVFPTPQSEPAPSAEAAVPQEQSTLESCLASDVNFHRNKRKRGERKAGKRFQFLSYVAVSVPKLRRGLQHCRIHVVARASLV</sequence>
<proteinExistence type="predicted"/>
<evidence type="ECO:0000313" key="3">
    <source>
        <dbReference type="Proteomes" id="UP000290289"/>
    </source>
</evidence>
<dbReference type="CDD" id="cd11650">
    <property type="entry name" value="AT4G37440_like"/>
    <property type="match status" value="1"/>
</dbReference>
<organism evidence="2 3">
    <name type="scientific">Malus domestica</name>
    <name type="common">Apple</name>
    <name type="synonym">Pyrus malus</name>
    <dbReference type="NCBI Taxonomy" id="3750"/>
    <lineage>
        <taxon>Eukaryota</taxon>
        <taxon>Viridiplantae</taxon>
        <taxon>Streptophyta</taxon>
        <taxon>Embryophyta</taxon>
        <taxon>Tracheophyta</taxon>
        <taxon>Spermatophyta</taxon>
        <taxon>Magnoliopsida</taxon>
        <taxon>eudicotyledons</taxon>
        <taxon>Gunneridae</taxon>
        <taxon>Pentapetalae</taxon>
        <taxon>rosids</taxon>
        <taxon>fabids</taxon>
        <taxon>Rosales</taxon>
        <taxon>Rosaceae</taxon>
        <taxon>Amygdaloideae</taxon>
        <taxon>Maleae</taxon>
        <taxon>Malus</taxon>
    </lineage>
</organism>
<gene>
    <name evidence="2" type="ORF">DVH24_001100</name>
</gene>
<dbReference type="EMBL" id="RDQH01000330">
    <property type="protein sequence ID" value="RXI00866.1"/>
    <property type="molecule type" value="Genomic_DNA"/>
</dbReference>
<accession>A0A498K097</accession>
<dbReference type="AlphaFoldDB" id="A0A498K097"/>
<dbReference type="PANTHER" id="PTHR34057:SF1">
    <property type="entry name" value="ELONGATION FACTOR"/>
    <property type="match status" value="1"/>
</dbReference>
<dbReference type="Proteomes" id="UP000290289">
    <property type="component" value="Chromosome 4"/>
</dbReference>
<keyword evidence="3" id="KW-1185">Reference proteome</keyword>
<comment type="caution">
    <text evidence="2">The sequence shown here is derived from an EMBL/GenBank/DDBJ whole genome shotgun (WGS) entry which is preliminary data.</text>
</comment>
<dbReference type="InterPro" id="IPR038745">
    <property type="entry name" value="AT4G37440-like"/>
</dbReference>
<evidence type="ECO:0000256" key="1">
    <source>
        <dbReference type="SAM" id="MobiDB-lite"/>
    </source>
</evidence>
<feature type="region of interest" description="Disordered" evidence="1">
    <location>
        <begin position="29"/>
        <end position="50"/>
    </location>
</feature>
<name>A0A498K097_MALDO</name>
<dbReference type="STRING" id="3750.A0A498K097"/>
<reference evidence="2 3" key="1">
    <citation type="submission" date="2018-10" db="EMBL/GenBank/DDBJ databases">
        <title>A high-quality apple genome assembly.</title>
        <authorList>
            <person name="Hu J."/>
        </authorList>
    </citation>
    <scope>NUCLEOTIDE SEQUENCE [LARGE SCALE GENOMIC DNA]</scope>
    <source>
        <strain evidence="3">cv. HFTH1</strain>
        <tissue evidence="2">Young leaf</tissue>
    </source>
</reference>
<feature type="compositionally biased region" description="Low complexity" evidence="1">
    <location>
        <begin position="475"/>
        <end position="491"/>
    </location>
</feature>